<dbReference type="PANTHER" id="PTHR10219:SF25">
    <property type="entry name" value="PLECKSTRIN HOMOLOGY DOMAIN-CONTAINING FAMILY A MEMBER 8"/>
    <property type="match status" value="1"/>
</dbReference>
<keyword evidence="4" id="KW-1185">Reference proteome</keyword>
<feature type="domain" description="Glycolipid transfer protein" evidence="2">
    <location>
        <begin position="22"/>
        <end position="162"/>
    </location>
</feature>
<accession>A0A316ZGU0</accession>
<dbReference type="InterPro" id="IPR036497">
    <property type="entry name" value="GLTP_sf"/>
</dbReference>
<dbReference type="FunFam" id="1.10.3520.10:FF:000001">
    <property type="entry name" value="Pleckstrin domain-containing family A member 8"/>
    <property type="match status" value="1"/>
</dbReference>
<dbReference type="Gene3D" id="1.10.3520.10">
    <property type="entry name" value="Glycolipid transfer protein"/>
    <property type="match status" value="1"/>
</dbReference>
<proteinExistence type="predicted"/>
<dbReference type="AlphaFoldDB" id="A0A316ZGU0"/>
<evidence type="ECO:0000259" key="2">
    <source>
        <dbReference type="Pfam" id="PF08718"/>
    </source>
</evidence>
<dbReference type="InterPro" id="IPR014830">
    <property type="entry name" value="Glycolipid_transfer_prot_dom"/>
</dbReference>
<organism evidence="3 4">
    <name type="scientific">Tilletiopsis washingtonensis</name>
    <dbReference type="NCBI Taxonomy" id="58919"/>
    <lineage>
        <taxon>Eukaryota</taxon>
        <taxon>Fungi</taxon>
        <taxon>Dikarya</taxon>
        <taxon>Basidiomycota</taxon>
        <taxon>Ustilaginomycotina</taxon>
        <taxon>Exobasidiomycetes</taxon>
        <taxon>Entylomatales</taxon>
        <taxon>Entylomatales incertae sedis</taxon>
        <taxon>Tilletiopsis</taxon>
    </lineage>
</organism>
<dbReference type="STRING" id="58919.A0A316ZGU0"/>
<dbReference type="Pfam" id="PF08718">
    <property type="entry name" value="GLTP"/>
    <property type="match status" value="1"/>
</dbReference>
<reference evidence="3 4" key="1">
    <citation type="journal article" date="2018" name="Mol. Biol. Evol.">
        <title>Broad Genomic Sampling Reveals a Smut Pathogenic Ancestry of the Fungal Clade Ustilaginomycotina.</title>
        <authorList>
            <person name="Kijpornyongpan T."/>
            <person name="Mondo S.J."/>
            <person name="Barry K."/>
            <person name="Sandor L."/>
            <person name="Lee J."/>
            <person name="Lipzen A."/>
            <person name="Pangilinan J."/>
            <person name="LaButti K."/>
            <person name="Hainaut M."/>
            <person name="Henrissat B."/>
            <person name="Grigoriev I.V."/>
            <person name="Spatafora J.W."/>
            <person name="Aime M.C."/>
        </authorList>
    </citation>
    <scope>NUCLEOTIDE SEQUENCE [LARGE SCALE GENOMIC DNA]</scope>
    <source>
        <strain evidence="3 4">MCA 4186</strain>
    </source>
</reference>
<dbReference type="GO" id="GO:0005829">
    <property type="term" value="C:cytosol"/>
    <property type="evidence" value="ECO:0007669"/>
    <property type="project" value="TreeGrafter"/>
</dbReference>
<evidence type="ECO:0000313" key="4">
    <source>
        <dbReference type="Proteomes" id="UP000245946"/>
    </source>
</evidence>
<dbReference type="GeneID" id="37269499"/>
<dbReference type="OrthoDB" id="205255at2759"/>
<evidence type="ECO:0000313" key="3">
    <source>
        <dbReference type="EMBL" id="PWN99503.1"/>
    </source>
</evidence>
<gene>
    <name evidence="3" type="ORF">FA09DRAFT_328882</name>
</gene>
<name>A0A316ZGU0_9BASI</name>
<keyword evidence="1" id="KW-0813">Transport</keyword>
<dbReference type="SUPFAM" id="SSF110004">
    <property type="entry name" value="Glycolipid transfer protein, GLTP"/>
    <property type="match status" value="1"/>
</dbReference>
<evidence type="ECO:0000256" key="1">
    <source>
        <dbReference type="ARBA" id="ARBA00022448"/>
    </source>
</evidence>
<sequence length="199" mass="22363">MTTYFDTVKKSYADVPLTDEGVDTSAFLEATEGLVKLFDLLGSSAFAIVQNDMRGNVKKIRDRLLASPMESNTLERLVANEGKPGEKKRVATEGLMWLLRGLDFTAQALRRSQTDKSEELTVSFTKAYEGTLRKYHNFVVKGAFGLAMKACPWRKDFYEKLGSPPERVESELEAWLNALEKIVSQLQGFYAQGNYDKGL</sequence>
<dbReference type="GO" id="GO:1902387">
    <property type="term" value="F:ceramide 1-phosphate binding"/>
    <property type="evidence" value="ECO:0007669"/>
    <property type="project" value="TreeGrafter"/>
</dbReference>
<dbReference type="GO" id="GO:1902388">
    <property type="term" value="F:ceramide 1-phosphate transfer activity"/>
    <property type="evidence" value="ECO:0007669"/>
    <property type="project" value="TreeGrafter"/>
</dbReference>
<dbReference type="Proteomes" id="UP000245946">
    <property type="component" value="Unassembled WGS sequence"/>
</dbReference>
<dbReference type="RefSeq" id="XP_025599782.1">
    <property type="nucleotide sequence ID" value="XM_025741955.1"/>
</dbReference>
<dbReference type="GO" id="GO:0016020">
    <property type="term" value="C:membrane"/>
    <property type="evidence" value="ECO:0007669"/>
    <property type="project" value="TreeGrafter"/>
</dbReference>
<dbReference type="EMBL" id="KZ819288">
    <property type="protein sequence ID" value="PWN99503.1"/>
    <property type="molecule type" value="Genomic_DNA"/>
</dbReference>
<dbReference type="PANTHER" id="PTHR10219">
    <property type="entry name" value="GLYCOLIPID TRANSFER PROTEIN-RELATED"/>
    <property type="match status" value="1"/>
</dbReference>
<protein>
    <submittedName>
        <fullName evidence="3">Glycolipid transfer protein</fullName>
    </submittedName>
</protein>